<evidence type="ECO:0000259" key="6">
    <source>
        <dbReference type="Pfam" id="PF04116"/>
    </source>
</evidence>
<dbReference type="GO" id="GO:0016491">
    <property type="term" value="F:oxidoreductase activity"/>
    <property type="evidence" value="ECO:0007669"/>
    <property type="project" value="InterPro"/>
</dbReference>
<dbReference type="EMBL" id="CP060714">
    <property type="protein sequence ID" value="QNN56166.1"/>
    <property type="molecule type" value="Genomic_DNA"/>
</dbReference>
<feature type="transmembrane region" description="Helical" evidence="5">
    <location>
        <begin position="39"/>
        <end position="58"/>
    </location>
</feature>
<keyword evidence="3 5" id="KW-1133">Transmembrane helix</keyword>
<gene>
    <name evidence="7" type="ORF">H9K76_16540</name>
</gene>
<dbReference type="GO" id="GO:0005506">
    <property type="term" value="F:iron ion binding"/>
    <property type="evidence" value="ECO:0007669"/>
    <property type="project" value="InterPro"/>
</dbReference>
<comment type="subcellular location">
    <subcellularLocation>
        <location evidence="1">Membrane</location>
    </subcellularLocation>
</comment>
<evidence type="ECO:0000256" key="3">
    <source>
        <dbReference type="ARBA" id="ARBA00022989"/>
    </source>
</evidence>
<keyword evidence="4 5" id="KW-0472">Membrane</keyword>
<dbReference type="RefSeq" id="WP_187596435.1">
    <property type="nucleotide sequence ID" value="NZ_CP060714.1"/>
</dbReference>
<proteinExistence type="predicted"/>
<protein>
    <submittedName>
        <fullName evidence="7">Sterol desaturase family protein</fullName>
    </submittedName>
</protein>
<dbReference type="Pfam" id="PF04116">
    <property type="entry name" value="FA_hydroxylase"/>
    <property type="match status" value="1"/>
</dbReference>
<dbReference type="KEGG" id="drg:H9K76_16540"/>
<organism evidence="7 8">
    <name type="scientific">Diaphorobacter ruginosibacter</name>
    <dbReference type="NCBI Taxonomy" id="1715720"/>
    <lineage>
        <taxon>Bacteria</taxon>
        <taxon>Pseudomonadati</taxon>
        <taxon>Pseudomonadota</taxon>
        <taxon>Betaproteobacteria</taxon>
        <taxon>Burkholderiales</taxon>
        <taxon>Comamonadaceae</taxon>
        <taxon>Diaphorobacter</taxon>
    </lineage>
</organism>
<sequence>MEWLTSLFNSVQQWLFETVIQPVMFHAGMANLLEDGYDATGWLLVGLLQVLVIVAVIGPLERWRPVEAVTDRRAIRTDILYTLVHRLGLFRLGLFFTLTPLFDELFGMLRVQGLRTYNIDMVWPGVTDLPLVSLLIYLAVFDLVDYLIHRGQHRFEWWWKLHSLHHSQRQMTKWSDSRNHLLDDVIRDVIIVVVAQLIGVAPGQFVAIVAITQLSENLHHANARIWFGRIGERLWISPRFHRRHHAISLVEARIGDSHLPAPSLPRSIELARGCNFGVLLPLWDMLFRTANFELRYDPTGVDDQVKPGPDGKVRNYGEGFWSQQWLGILRLLGRG</sequence>
<dbReference type="InterPro" id="IPR050307">
    <property type="entry name" value="Sterol_Desaturase_Related"/>
</dbReference>
<dbReference type="AlphaFoldDB" id="A0A7G9RKP1"/>
<accession>A0A7G9RKP1</accession>
<evidence type="ECO:0000313" key="8">
    <source>
        <dbReference type="Proteomes" id="UP000515811"/>
    </source>
</evidence>
<evidence type="ECO:0000256" key="5">
    <source>
        <dbReference type="SAM" id="Phobius"/>
    </source>
</evidence>
<evidence type="ECO:0000256" key="4">
    <source>
        <dbReference type="ARBA" id="ARBA00023136"/>
    </source>
</evidence>
<dbReference type="PANTHER" id="PTHR11863">
    <property type="entry name" value="STEROL DESATURASE"/>
    <property type="match status" value="1"/>
</dbReference>
<dbReference type="GO" id="GO:0016020">
    <property type="term" value="C:membrane"/>
    <property type="evidence" value="ECO:0007669"/>
    <property type="project" value="UniProtKB-SubCell"/>
</dbReference>
<feature type="transmembrane region" description="Helical" evidence="5">
    <location>
        <begin position="122"/>
        <end position="144"/>
    </location>
</feature>
<keyword evidence="8" id="KW-1185">Reference proteome</keyword>
<dbReference type="GO" id="GO:0008610">
    <property type="term" value="P:lipid biosynthetic process"/>
    <property type="evidence" value="ECO:0007669"/>
    <property type="project" value="InterPro"/>
</dbReference>
<keyword evidence="2 5" id="KW-0812">Transmembrane</keyword>
<reference evidence="7 8" key="1">
    <citation type="submission" date="2020-08" db="EMBL/GenBank/DDBJ databases">
        <title>Genome sequence of Diaphorobacter ruginosibacter DSM 27467T.</title>
        <authorList>
            <person name="Hyun D.-W."/>
            <person name="Bae J.-W."/>
        </authorList>
    </citation>
    <scope>NUCLEOTIDE SEQUENCE [LARGE SCALE GENOMIC DNA]</scope>
    <source>
        <strain evidence="7 8">DSM 27467</strain>
    </source>
</reference>
<evidence type="ECO:0000256" key="1">
    <source>
        <dbReference type="ARBA" id="ARBA00004370"/>
    </source>
</evidence>
<evidence type="ECO:0000313" key="7">
    <source>
        <dbReference type="EMBL" id="QNN56166.1"/>
    </source>
</evidence>
<feature type="transmembrane region" description="Helical" evidence="5">
    <location>
        <begin position="79"/>
        <end position="102"/>
    </location>
</feature>
<evidence type="ECO:0000256" key="2">
    <source>
        <dbReference type="ARBA" id="ARBA00022692"/>
    </source>
</evidence>
<feature type="domain" description="Fatty acid hydroxylase" evidence="6">
    <location>
        <begin position="135"/>
        <end position="289"/>
    </location>
</feature>
<name>A0A7G9RKP1_9BURK</name>
<dbReference type="Proteomes" id="UP000515811">
    <property type="component" value="Chromosome"/>
</dbReference>
<dbReference type="InterPro" id="IPR006694">
    <property type="entry name" value="Fatty_acid_hydroxylase"/>
</dbReference>